<dbReference type="Pfam" id="PF02498">
    <property type="entry name" value="Bro-N"/>
    <property type="match status" value="1"/>
</dbReference>
<dbReference type="Proteomes" id="UP000509702">
    <property type="component" value="Chromosome"/>
</dbReference>
<dbReference type="EMBL" id="CP054619">
    <property type="protein sequence ID" value="QKS51733.1"/>
    <property type="molecule type" value="Genomic_DNA"/>
</dbReference>
<organism evidence="2 3">
    <name type="scientific">Azospirillum oryzae</name>
    <dbReference type="NCBI Taxonomy" id="286727"/>
    <lineage>
        <taxon>Bacteria</taxon>
        <taxon>Pseudomonadati</taxon>
        <taxon>Pseudomonadota</taxon>
        <taxon>Alphaproteobacteria</taxon>
        <taxon>Rhodospirillales</taxon>
        <taxon>Azospirillaceae</taxon>
        <taxon>Azospirillum</taxon>
    </lineage>
</organism>
<gene>
    <name evidence="2" type="ORF">HUE56_14850</name>
</gene>
<dbReference type="OrthoDB" id="9808959at2"/>
<evidence type="ECO:0000259" key="1">
    <source>
        <dbReference type="PROSITE" id="PS51750"/>
    </source>
</evidence>
<dbReference type="InterPro" id="IPR003497">
    <property type="entry name" value="BRO_N_domain"/>
</dbReference>
<evidence type="ECO:0000313" key="2">
    <source>
        <dbReference type="EMBL" id="QKS51733.1"/>
    </source>
</evidence>
<protein>
    <recommendedName>
        <fullName evidence="1">Bro-N domain-containing protein</fullName>
    </recommendedName>
</protein>
<accession>A0A6N1AJS3</accession>
<dbReference type="KEGG" id="aoz:HUE56_14850"/>
<reference evidence="2 3" key="1">
    <citation type="submission" date="2020-06" db="EMBL/GenBank/DDBJ databases">
        <title>Complete genome of Azosprillum oryzae KACC14407.</title>
        <authorList>
            <person name="Kim M."/>
            <person name="Park Y.-J."/>
            <person name="Shin J.-H."/>
        </authorList>
    </citation>
    <scope>NUCLEOTIDE SEQUENCE [LARGE SCALE GENOMIC DNA]</scope>
    <source>
        <strain evidence="2 3">KACC 14407</strain>
    </source>
</reference>
<sequence>MVRRAGCGLLPWPEVHADAGTYTRGISADEKCVVPRSNIDPIHVWPTRGLTVVSEAGLYRMVMCSDKPEARKFQDRVTRDVLPAIRKEGGYVMGVKGRLLGALRDLLQRPNHRRHQCSHAHAKGLLRLAHGLPDESLTTTTIL</sequence>
<dbReference type="PROSITE" id="PS51750">
    <property type="entry name" value="BRO_N"/>
    <property type="match status" value="1"/>
</dbReference>
<proteinExistence type="predicted"/>
<name>A0A6N1AJS3_9PROT</name>
<keyword evidence="3" id="KW-1185">Reference proteome</keyword>
<feature type="domain" description="Bro-N" evidence="1">
    <location>
        <begin position="1"/>
        <end position="89"/>
    </location>
</feature>
<dbReference type="SMART" id="SM01040">
    <property type="entry name" value="Bro-N"/>
    <property type="match status" value="1"/>
</dbReference>
<evidence type="ECO:0000313" key="3">
    <source>
        <dbReference type="Proteomes" id="UP000509702"/>
    </source>
</evidence>
<dbReference type="AlphaFoldDB" id="A0A6N1AJS3"/>